<evidence type="ECO:0000259" key="2">
    <source>
        <dbReference type="SMART" id="SM00382"/>
    </source>
</evidence>
<organism evidence="3 4">
    <name type="scientific">Lachnospira pectinoschiza</name>
    <dbReference type="NCBI Taxonomy" id="28052"/>
    <lineage>
        <taxon>Bacteria</taxon>
        <taxon>Bacillati</taxon>
        <taxon>Bacillota</taxon>
        <taxon>Clostridia</taxon>
        <taxon>Lachnospirales</taxon>
        <taxon>Lachnospiraceae</taxon>
        <taxon>Lachnospira</taxon>
    </lineage>
</organism>
<dbReference type="InterPro" id="IPR027417">
    <property type="entry name" value="P-loop_NTPase"/>
</dbReference>
<evidence type="ECO:0000256" key="1">
    <source>
        <dbReference type="ARBA" id="ARBA00006354"/>
    </source>
</evidence>
<dbReference type="InterPro" id="IPR025158">
    <property type="entry name" value="Mg_chelat-rel_C"/>
</dbReference>
<dbReference type="InterPro" id="IPR000523">
    <property type="entry name" value="Mg_chelatse_chII-like_cat_dom"/>
</dbReference>
<dbReference type="SUPFAM" id="SSF54211">
    <property type="entry name" value="Ribosomal protein S5 domain 2-like"/>
    <property type="match status" value="1"/>
</dbReference>
<protein>
    <submittedName>
        <fullName evidence="3">Magnesium chelatase family protein</fullName>
    </submittedName>
</protein>
<name>A0A1G9Z720_9FIRM</name>
<comment type="similarity">
    <text evidence="1">Belongs to the Mg-chelatase subunits D/I family. ComM subfamily.</text>
</comment>
<dbReference type="Pfam" id="PF13541">
    <property type="entry name" value="ChlI"/>
    <property type="match status" value="1"/>
</dbReference>
<proteinExistence type="inferred from homology"/>
<dbReference type="PANTHER" id="PTHR32039">
    <property type="entry name" value="MAGNESIUM-CHELATASE SUBUNIT CHLI"/>
    <property type="match status" value="1"/>
</dbReference>
<dbReference type="Proteomes" id="UP000187651">
    <property type="component" value="Unassembled WGS sequence"/>
</dbReference>
<dbReference type="RefSeq" id="WP_074522070.1">
    <property type="nucleotide sequence ID" value="NZ_FNHZ01000007.1"/>
</dbReference>
<dbReference type="SMART" id="SM00382">
    <property type="entry name" value="AAA"/>
    <property type="match status" value="1"/>
</dbReference>
<evidence type="ECO:0000313" key="4">
    <source>
        <dbReference type="Proteomes" id="UP000187651"/>
    </source>
</evidence>
<evidence type="ECO:0000313" key="3">
    <source>
        <dbReference type="EMBL" id="SDN17202.1"/>
    </source>
</evidence>
<feature type="domain" description="AAA+ ATPase" evidence="2">
    <location>
        <begin position="219"/>
        <end position="381"/>
    </location>
</feature>
<dbReference type="GO" id="GO:0005524">
    <property type="term" value="F:ATP binding"/>
    <property type="evidence" value="ECO:0007669"/>
    <property type="project" value="InterPro"/>
</dbReference>
<dbReference type="OrthoDB" id="9813147at2"/>
<accession>A0A1G9Z720</accession>
<dbReference type="NCBIfam" id="TIGR00368">
    <property type="entry name" value="YifB family Mg chelatase-like AAA ATPase"/>
    <property type="match status" value="1"/>
</dbReference>
<reference evidence="4" key="1">
    <citation type="submission" date="2016-10" db="EMBL/GenBank/DDBJ databases">
        <authorList>
            <person name="Varghese N."/>
            <person name="Submissions S."/>
        </authorList>
    </citation>
    <scope>NUCLEOTIDE SEQUENCE [LARGE SCALE GENOMIC DNA]</scope>
    <source>
        <strain evidence="4">M83</strain>
    </source>
</reference>
<dbReference type="Pfam" id="PF01078">
    <property type="entry name" value="Mg_chelatase"/>
    <property type="match status" value="1"/>
</dbReference>
<dbReference type="InterPro" id="IPR045006">
    <property type="entry name" value="CHLI-like"/>
</dbReference>
<dbReference type="Pfam" id="PF13335">
    <property type="entry name" value="Mg_chelatase_C"/>
    <property type="match status" value="1"/>
</dbReference>
<dbReference type="Gene3D" id="3.40.50.300">
    <property type="entry name" value="P-loop containing nucleotide triphosphate hydrolases"/>
    <property type="match status" value="1"/>
</dbReference>
<keyword evidence="4" id="KW-1185">Reference proteome</keyword>
<dbReference type="EMBL" id="FNHZ01000007">
    <property type="protein sequence ID" value="SDN17202.1"/>
    <property type="molecule type" value="Genomic_DNA"/>
</dbReference>
<dbReference type="PANTHER" id="PTHR32039:SF7">
    <property type="entry name" value="COMPETENCE PROTEIN COMM"/>
    <property type="match status" value="1"/>
</dbReference>
<dbReference type="InterPro" id="IPR014721">
    <property type="entry name" value="Ribsml_uS5_D2-typ_fold_subgr"/>
</dbReference>
<dbReference type="SUPFAM" id="SSF52540">
    <property type="entry name" value="P-loop containing nucleoside triphosphate hydrolases"/>
    <property type="match status" value="1"/>
</dbReference>
<dbReference type="InterPro" id="IPR020568">
    <property type="entry name" value="Ribosomal_Su5_D2-typ_SF"/>
</dbReference>
<dbReference type="AlphaFoldDB" id="A0A1G9Z720"/>
<dbReference type="InterPro" id="IPR003593">
    <property type="entry name" value="AAA+_ATPase"/>
</dbReference>
<dbReference type="Gene3D" id="3.30.230.10">
    <property type="match status" value="1"/>
</dbReference>
<gene>
    <name evidence="3" type="ORF">SAMN05216544_2061</name>
</gene>
<sequence>MYSCIKSASVYGLEAILVEVETDVSDGLPDFNMSGLLSSEVKEAKERIKVAIKNSNFKLLPQRVVVNISPADIRKDGTGFDLPIALGLLAANNLITNESLGEYFCIGELGLDGSIKGVKGILPCVLMAQKAGIKNVIIPKANKEEALIVEDINVITVSNLKECVNIINGKLEASSLNLNSLDTFSKSQIIEEKDIKTPDFSDVRGQNSAKRATMIAVAGMHNIMYMGPPGSGKTMLASRIPYIMPDMTKEERLEVTKIESVAGILKEGSGLVKKRPFRNPYHNITLNALMGGGAFAKPGEITLASKGVLFLDEITEFNSNIIESLRSPIEDRKVKVTRLNYSYDYPADFMLVAAMNPCKCGYYPDRTRCKCREVDIRRYIGKISNPIWDRFDICIKTNEIKFKDIAYETEMDENVLSNKKMKEMILRARKAQLERFKDTNINFNSQMNSEMVKKYCQLKDREKELMERFYEKKHLTARAYTRILKTARTIADLEGEKDINWSHISESFSYRRVNE</sequence>
<dbReference type="InterPro" id="IPR004482">
    <property type="entry name" value="Mg_chelat-rel"/>
</dbReference>